<keyword evidence="2" id="KW-1185">Reference proteome</keyword>
<organism evidence="1 2">
    <name type="scientific">Thyridium curvatum</name>
    <dbReference type="NCBI Taxonomy" id="1093900"/>
    <lineage>
        <taxon>Eukaryota</taxon>
        <taxon>Fungi</taxon>
        <taxon>Dikarya</taxon>
        <taxon>Ascomycota</taxon>
        <taxon>Pezizomycotina</taxon>
        <taxon>Sordariomycetes</taxon>
        <taxon>Sordariomycetidae</taxon>
        <taxon>Thyridiales</taxon>
        <taxon>Thyridiaceae</taxon>
        <taxon>Thyridium</taxon>
    </lineage>
</organism>
<dbReference type="AlphaFoldDB" id="A0A507B303"/>
<reference evidence="1 2" key="1">
    <citation type="submission" date="2019-06" db="EMBL/GenBank/DDBJ databases">
        <title>Draft genome sequence of the filamentous fungus Phialemoniopsis curvata isolated from diesel fuel.</title>
        <authorList>
            <person name="Varaljay V.A."/>
            <person name="Lyon W.J."/>
            <person name="Crouch A.L."/>
            <person name="Drake C.E."/>
            <person name="Hollomon J.M."/>
            <person name="Nadeau L.J."/>
            <person name="Nunn H.S."/>
            <person name="Stevenson B.S."/>
            <person name="Bojanowski C.L."/>
            <person name="Crookes-Goodson W.J."/>
        </authorList>
    </citation>
    <scope>NUCLEOTIDE SEQUENCE [LARGE SCALE GENOMIC DNA]</scope>
    <source>
        <strain evidence="1 2">D216</strain>
    </source>
</reference>
<evidence type="ECO:0000313" key="1">
    <source>
        <dbReference type="EMBL" id="TPX11451.1"/>
    </source>
</evidence>
<evidence type="ECO:0000313" key="2">
    <source>
        <dbReference type="Proteomes" id="UP000319257"/>
    </source>
</evidence>
<comment type="caution">
    <text evidence="1">The sequence shown here is derived from an EMBL/GenBank/DDBJ whole genome shotgun (WGS) entry which is preliminary data.</text>
</comment>
<dbReference type="EMBL" id="SKBQ01000049">
    <property type="protein sequence ID" value="TPX11451.1"/>
    <property type="molecule type" value="Genomic_DNA"/>
</dbReference>
<accession>A0A507B303</accession>
<gene>
    <name evidence="1" type="ORF">E0L32_007870</name>
</gene>
<proteinExistence type="predicted"/>
<dbReference type="RefSeq" id="XP_030993162.1">
    <property type="nucleotide sequence ID" value="XM_031142661.1"/>
</dbReference>
<sequence>MSDPRPPPPGTLAEALSLAGSIADTVSNLADYSTPSAAEMRLFAVEMRLLACSLHCVDTIRPPRGDDDTAPELKTQVENMYKMCATILEHLKDLQDALRPLAEQFRTPSLLSRVFPRLEWFFADKRKVLVHRKALNAQRVMLNIYTAMVFVRLEDR</sequence>
<name>A0A507B303_9PEZI</name>
<dbReference type="GeneID" id="41975317"/>
<dbReference type="InParanoid" id="A0A507B303"/>
<dbReference type="Proteomes" id="UP000319257">
    <property type="component" value="Unassembled WGS sequence"/>
</dbReference>
<protein>
    <submittedName>
        <fullName evidence="1">Uncharacterized protein</fullName>
    </submittedName>
</protein>